<feature type="non-terminal residue" evidence="2">
    <location>
        <position position="1"/>
    </location>
</feature>
<dbReference type="EMBL" id="UINC01172806">
    <property type="protein sequence ID" value="SVD78074.1"/>
    <property type="molecule type" value="Genomic_DNA"/>
</dbReference>
<gene>
    <name evidence="2" type="ORF">METZ01_LOCUS430928</name>
</gene>
<organism evidence="2">
    <name type="scientific">marine metagenome</name>
    <dbReference type="NCBI Taxonomy" id="408172"/>
    <lineage>
        <taxon>unclassified sequences</taxon>
        <taxon>metagenomes</taxon>
        <taxon>ecological metagenomes</taxon>
    </lineage>
</organism>
<feature type="non-terminal residue" evidence="2">
    <location>
        <position position="144"/>
    </location>
</feature>
<accession>A0A382Y4D7</accession>
<sequence>MDSVKEKFKNNGSFKANKNQMPKQRYRLGIGNTRTEFSPTEGYQVDENGVVLIADDVSDLFWSPDMTLQAVNGRSLGVYWTDPAEGENATPQLKGFASYNDGKTVLTVEDDAEKVLAMGRERVSLVTSNVDQKAKIKAGSIRDR</sequence>
<reference evidence="2" key="1">
    <citation type="submission" date="2018-05" db="EMBL/GenBank/DDBJ databases">
        <authorList>
            <person name="Lanie J.A."/>
            <person name="Ng W.-L."/>
            <person name="Kazmierczak K.M."/>
            <person name="Andrzejewski T.M."/>
            <person name="Davidsen T.M."/>
            <person name="Wayne K.J."/>
            <person name="Tettelin H."/>
            <person name="Glass J.I."/>
            <person name="Rusch D."/>
            <person name="Podicherti R."/>
            <person name="Tsui H.-C.T."/>
            <person name="Winkler M.E."/>
        </authorList>
    </citation>
    <scope>NUCLEOTIDE SEQUENCE</scope>
</reference>
<evidence type="ECO:0000256" key="1">
    <source>
        <dbReference type="SAM" id="MobiDB-lite"/>
    </source>
</evidence>
<dbReference type="AlphaFoldDB" id="A0A382Y4D7"/>
<feature type="compositionally biased region" description="Polar residues" evidence="1">
    <location>
        <begin position="10"/>
        <end position="22"/>
    </location>
</feature>
<name>A0A382Y4D7_9ZZZZ</name>
<proteinExistence type="predicted"/>
<protein>
    <submittedName>
        <fullName evidence="2">Uncharacterized protein</fullName>
    </submittedName>
</protein>
<evidence type="ECO:0000313" key="2">
    <source>
        <dbReference type="EMBL" id="SVD78074.1"/>
    </source>
</evidence>
<feature type="region of interest" description="Disordered" evidence="1">
    <location>
        <begin position="1"/>
        <end position="25"/>
    </location>
</feature>